<organism evidence="1 2">
    <name type="scientific">Neophaeococcomyces mojaviensis</name>
    <dbReference type="NCBI Taxonomy" id="3383035"/>
    <lineage>
        <taxon>Eukaryota</taxon>
        <taxon>Fungi</taxon>
        <taxon>Dikarya</taxon>
        <taxon>Ascomycota</taxon>
        <taxon>Pezizomycotina</taxon>
        <taxon>Eurotiomycetes</taxon>
        <taxon>Chaetothyriomycetidae</taxon>
        <taxon>Chaetothyriales</taxon>
        <taxon>Chaetothyriales incertae sedis</taxon>
        <taxon>Neophaeococcomyces</taxon>
    </lineage>
</organism>
<sequence length="329" mass="36870">MPSNPLSGGKEQRPVRRIAPASIEYGPATRPAIRGGRRFVKGRLSPQRVDLFSMKWLTCRVQYSEENSAATTDAGLPTQTQSSRNSSPYNERWNQPVEDYDMVDVSYSETRPEPPSQQPAWSTVRLPPTMSGPARLSHAAQERLLADEDLGRPQYPPAAWTNVTTNSSLVQHLLALYFCWEYPTFASLSKEHFLVDYISGRRRFCSSLLVNAILAIGAKSSDLPEARENPDDPCSTGDQFFHEAQKLLALEDVPSVLTIQSLNLMSIRQAGSGNDMSAWHYSRHAMRIAIDLDLPNDDPNEEHSSDSLYSIMESQVRTATFWGCFTLEQ</sequence>
<accession>A0ACC2ZUH4</accession>
<protein>
    <submittedName>
        <fullName evidence="1">Uncharacterized protein</fullName>
    </submittedName>
</protein>
<proteinExistence type="predicted"/>
<evidence type="ECO:0000313" key="2">
    <source>
        <dbReference type="Proteomes" id="UP001172386"/>
    </source>
</evidence>
<dbReference type="EMBL" id="JAPDRQ010000273">
    <property type="protein sequence ID" value="KAJ9651204.1"/>
    <property type="molecule type" value="Genomic_DNA"/>
</dbReference>
<name>A0ACC2ZUH4_9EURO</name>
<comment type="caution">
    <text evidence="1">The sequence shown here is derived from an EMBL/GenBank/DDBJ whole genome shotgun (WGS) entry which is preliminary data.</text>
</comment>
<dbReference type="Proteomes" id="UP001172386">
    <property type="component" value="Unassembled WGS sequence"/>
</dbReference>
<gene>
    <name evidence="1" type="ORF">H2198_009506</name>
</gene>
<keyword evidence="2" id="KW-1185">Reference proteome</keyword>
<evidence type="ECO:0000313" key="1">
    <source>
        <dbReference type="EMBL" id="KAJ9651204.1"/>
    </source>
</evidence>
<reference evidence="1" key="1">
    <citation type="submission" date="2022-10" db="EMBL/GenBank/DDBJ databases">
        <title>Culturing micro-colonial fungi from biological soil crusts in the Mojave desert and describing Neophaeococcomyces mojavensis, and introducing the new genera and species Taxawa tesnikishii.</title>
        <authorList>
            <person name="Kurbessoian T."/>
            <person name="Stajich J.E."/>
        </authorList>
    </citation>
    <scope>NUCLEOTIDE SEQUENCE</scope>
    <source>
        <strain evidence="1">JES_112</strain>
    </source>
</reference>